<dbReference type="SMART" id="SM00448">
    <property type="entry name" value="REC"/>
    <property type="match status" value="1"/>
</dbReference>
<keyword evidence="1" id="KW-0597">Phosphoprotein</keyword>
<evidence type="ECO:0000313" key="4">
    <source>
        <dbReference type="Proteomes" id="UP000194873"/>
    </source>
</evidence>
<organism evidence="3 4">
    <name type="scientific">Hymenobacter crusticola</name>
    <dbReference type="NCBI Taxonomy" id="1770526"/>
    <lineage>
        <taxon>Bacteria</taxon>
        <taxon>Pseudomonadati</taxon>
        <taxon>Bacteroidota</taxon>
        <taxon>Cytophagia</taxon>
        <taxon>Cytophagales</taxon>
        <taxon>Hymenobacteraceae</taxon>
        <taxon>Hymenobacter</taxon>
    </lineage>
</organism>
<dbReference type="RefSeq" id="WP_086593460.1">
    <property type="nucleotide sequence ID" value="NZ_MTSE01000003.1"/>
</dbReference>
<sequence>MEKLTSVLLVDDDAAGNFLNKRLLERLHVAEQLHIAESGVESLAWLDQTNTPPSLLLLDVSMPGMSGMQFLEAYQPRRHAQPQPTVVIMLTTAMDSRDLLRLDELEIDGLMSKPLTEEKVNYLLQLHFHRQLSA</sequence>
<gene>
    <name evidence="3" type="ORF">BXP70_07790</name>
</gene>
<proteinExistence type="predicted"/>
<evidence type="ECO:0000256" key="1">
    <source>
        <dbReference type="PROSITE-ProRule" id="PRU00169"/>
    </source>
</evidence>
<dbReference type="EMBL" id="MTSE01000003">
    <property type="protein sequence ID" value="OUJ74658.1"/>
    <property type="molecule type" value="Genomic_DNA"/>
</dbReference>
<keyword evidence="4" id="KW-1185">Reference proteome</keyword>
<dbReference type="PANTHER" id="PTHR44520">
    <property type="entry name" value="RESPONSE REGULATOR RCP1-RELATED"/>
    <property type="match status" value="1"/>
</dbReference>
<feature type="domain" description="Response regulatory" evidence="2">
    <location>
        <begin position="6"/>
        <end position="128"/>
    </location>
</feature>
<evidence type="ECO:0000259" key="2">
    <source>
        <dbReference type="PROSITE" id="PS50110"/>
    </source>
</evidence>
<dbReference type="InterPro" id="IPR052893">
    <property type="entry name" value="TCS_response_regulator"/>
</dbReference>
<dbReference type="Pfam" id="PF00072">
    <property type="entry name" value="Response_reg"/>
    <property type="match status" value="1"/>
</dbReference>
<dbReference type="InterPro" id="IPR001789">
    <property type="entry name" value="Sig_transdc_resp-reg_receiver"/>
</dbReference>
<dbReference type="InterPro" id="IPR011006">
    <property type="entry name" value="CheY-like_superfamily"/>
</dbReference>
<reference evidence="3 4" key="1">
    <citation type="submission" date="2017-01" db="EMBL/GenBank/DDBJ databases">
        <title>A new Hymenobacter.</title>
        <authorList>
            <person name="Liang Y."/>
            <person name="Feng F."/>
        </authorList>
    </citation>
    <scope>NUCLEOTIDE SEQUENCE [LARGE SCALE GENOMIC DNA]</scope>
    <source>
        <strain evidence="3">MIMBbqt21</strain>
    </source>
</reference>
<feature type="modified residue" description="4-aspartylphosphate" evidence="1">
    <location>
        <position position="59"/>
    </location>
</feature>
<name>A0A243WGI5_9BACT</name>
<dbReference type="Proteomes" id="UP000194873">
    <property type="component" value="Unassembled WGS sequence"/>
</dbReference>
<accession>A0A243WGI5</accession>
<dbReference type="GO" id="GO:0000160">
    <property type="term" value="P:phosphorelay signal transduction system"/>
    <property type="evidence" value="ECO:0007669"/>
    <property type="project" value="InterPro"/>
</dbReference>
<dbReference type="SUPFAM" id="SSF52172">
    <property type="entry name" value="CheY-like"/>
    <property type="match status" value="1"/>
</dbReference>
<dbReference type="Gene3D" id="3.40.50.2300">
    <property type="match status" value="1"/>
</dbReference>
<dbReference type="PANTHER" id="PTHR44520:SF2">
    <property type="entry name" value="RESPONSE REGULATOR RCP1"/>
    <property type="match status" value="1"/>
</dbReference>
<evidence type="ECO:0000313" key="3">
    <source>
        <dbReference type="EMBL" id="OUJ74658.1"/>
    </source>
</evidence>
<dbReference type="PROSITE" id="PS50110">
    <property type="entry name" value="RESPONSE_REGULATORY"/>
    <property type="match status" value="1"/>
</dbReference>
<dbReference type="OrthoDB" id="1524091at2"/>
<comment type="caution">
    <text evidence="3">The sequence shown here is derived from an EMBL/GenBank/DDBJ whole genome shotgun (WGS) entry which is preliminary data.</text>
</comment>
<protein>
    <recommendedName>
        <fullName evidence="2">Response regulatory domain-containing protein</fullName>
    </recommendedName>
</protein>
<dbReference type="AlphaFoldDB" id="A0A243WGI5"/>